<evidence type="ECO:0000259" key="2">
    <source>
        <dbReference type="Pfam" id="PF08896"/>
    </source>
</evidence>
<accession>A0A3G7TNK6</accession>
<dbReference type="Pfam" id="PF08896">
    <property type="entry name" value="DUF1842"/>
    <property type="match status" value="1"/>
</dbReference>
<sequence>MSGSTTSPVGLFPLSYRIGNPIPGAPSLALNLLVYTPDQTVRGTSLITQAVNPPLELPSDVWGQYTYLTVMPPSTSKILVTAQGNQGGPGSNSVVTFKILLVVGEDWQSGVANYQYYNGHQWVSVENVPAHLVGPVPSYTLQTHQETAPALQAYPPIHPLYAAPIHGAIASGDLAQMKTLASQAQEQLEQLPQLRNALDAAKDEIGKLERR</sequence>
<feature type="domain" description="DUF1843" evidence="3">
    <location>
        <begin position="159"/>
        <end position="210"/>
    </location>
</feature>
<organism evidence="4 5">
    <name type="scientific">Pseudomonas chlororaphis</name>
    <dbReference type="NCBI Taxonomy" id="587753"/>
    <lineage>
        <taxon>Bacteria</taxon>
        <taxon>Pseudomonadati</taxon>
        <taxon>Pseudomonadota</taxon>
        <taxon>Gammaproteobacteria</taxon>
        <taxon>Pseudomonadales</taxon>
        <taxon>Pseudomonadaceae</taxon>
        <taxon>Pseudomonas</taxon>
    </lineage>
</organism>
<evidence type="ECO:0000259" key="3">
    <source>
        <dbReference type="Pfam" id="PF08898"/>
    </source>
</evidence>
<evidence type="ECO:0000256" key="1">
    <source>
        <dbReference type="SAM" id="Coils"/>
    </source>
</evidence>
<evidence type="ECO:0000313" key="4">
    <source>
        <dbReference type="EMBL" id="AZE48078.1"/>
    </source>
</evidence>
<protein>
    <recommendedName>
        <fullName evidence="6">DUF1842 domain-containing protein</fullName>
    </recommendedName>
</protein>
<gene>
    <name evidence="4" type="ORF">C4K04_2405</name>
</gene>
<dbReference type="InterPro" id="IPR014994">
    <property type="entry name" value="DUF1843"/>
</dbReference>
<dbReference type="InterPro" id="IPR014992">
    <property type="entry name" value="DUF1842"/>
</dbReference>
<reference evidence="4 5" key="1">
    <citation type="submission" date="2018-03" db="EMBL/GenBank/DDBJ databases">
        <title>Diversity of phytobeneficial traits revealed by whole-genome analysis of worldwide-isolated phenazine-producing Pseudomonas spp.</title>
        <authorList>
            <person name="Biessy A."/>
            <person name="Novinscak A."/>
            <person name="Blom J."/>
            <person name="Leger G."/>
            <person name="Thomashow L.S."/>
            <person name="Cazorla F.M."/>
            <person name="Josic D."/>
            <person name="Filion M."/>
        </authorList>
    </citation>
    <scope>NUCLEOTIDE SEQUENCE [LARGE SCALE GENOMIC DNA]</scope>
    <source>
        <strain evidence="4 5">B25</strain>
    </source>
</reference>
<evidence type="ECO:0000313" key="5">
    <source>
        <dbReference type="Proteomes" id="UP000268048"/>
    </source>
</evidence>
<keyword evidence="1" id="KW-0175">Coiled coil</keyword>
<dbReference type="EMBL" id="CP027753">
    <property type="protein sequence ID" value="AZE48078.1"/>
    <property type="molecule type" value="Genomic_DNA"/>
</dbReference>
<dbReference type="RefSeq" id="WP_124320138.1">
    <property type="nucleotide sequence ID" value="NZ_CP027753.1"/>
</dbReference>
<feature type="domain" description="DUF1842" evidence="2">
    <location>
        <begin position="9"/>
        <end position="122"/>
    </location>
</feature>
<feature type="coiled-coil region" evidence="1">
    <location>
        <begin position="177"/>
        <end position="211"/>
    </location>
</feature>
<dbReference type="Proteomes" id="UP000268048">
    <property type="component" value="Chromosome"/>
</dbReference>
<dbReference type="Pfam" id="PF08898">
    <property type="entry name" value="DUF1843"/>
    <property type="match status" value="1"/>
</dbReference>
<name>A0A3G7TNK6_9PSED</name>
<evidence type="ECO:0008006" key="6">
    <source>
        <dbReference type="Google" id="ProtNLM"/>
    </source>
</evidence>
<proteinExistence type="predicted"/>
<dbReference type="AlphaFoldDB" id="A0A3G7TNK6"/>